<dbReference type="Pfam" id="PF00300">
    <property type="entry name" value="His_Phos_1"/>
    <property type="match status" value="1"/>
</dbReference>
<gene>
    <name evidence="3" type="primary">sixA</name>
    <name evidence="2" type="ORF">AOG27_11715</name>
    <name evidence="3" type="ORF">PQI24_09745</name>
</gene>
<dbReference type="CDD" id="cd07067">
    <property type="entry name" value="HP_PGM_like"/>
    <property type="match status" value="1"/>
</dbReference>
<evidence type="ECO:0000313" key="5">
    <source>
        <dbReference type="Proteomes" id="UP001377972"/>
    </source>
</evidence>
<dbReference type="Proteomes" id="UP000050378">
    <property type="component" value="Unassembled WGS sequence"/>
</dbReference>
<dbReference type="STRING" id="570156.AOG27_11715"/>
<dbReference type="GO" id="GO:0005737">
    <property type="term" value="C:cytoplasm"/>
    <property type="evidence" value="ECO:0007669"/>
    <property type="project" value="InterPro"/>
</dbReference>
<protein>
    <submittedName>
        <fullName evidence="2 3">Histidine phosphatase</fullName>
    </submittedName>
</protein>
<reference evidence="2 4" key="1">
    <citation type="submission" date="2015-09" db="EMBL/GenBank/DDBJ databases">
        <title>Draft Genome Sequence of Pseudoalteromonas lipolytica UCD-48B.</title>
        <authorList>
            <person name="Krusor M."/>
            <person name="Coil D.A."/>
            <person name="Lang J.M."/>
            <person name="Eisen J.A."/>
            <person name="Alexiev A."/>
        </authorList>
    </citation>
    <scope>NUCLEOTIDE SEQUENCE [LARGE SCALE GENOMIC DNA]</scope>
    <source>
        <strain evidence="2 4">UCD-48B</strain>
    </source>
</reference>
<accession>A0A0P7E082</accession>
<dbReference type="RefSeq" id="WP_054553202.1">
    <property type="nucleotide sequence ID" value="NZ_JAQPZS010000007.1"/>
</dbReference>
<dbReference type="SUPFAM" id="SSF53254">
    <property type="entry name" value="Phosphoglycerate mutase-like"/>
    <property type="match status" value="1"/>
</dbReference>
<name>A0A0P7E082_9GAMM</name>
<keyword evidence="5" id="KW-1185">Reference proteome</keyword>
<dbReference type="Proteomes" id="UP001377972">
    <property type="component" value="Unassembled WGS sequence"/>
</dbReference>
<dbReference type="NCBIfam" id="TIGR00249">
    <property type="entry name" value="sixA"/>
    <property type="match status" value="1"/>
</dbReference>
<dbReference type="InterPro" id="IPR051021">
    <property type="entry name" value="Mito_Ser/Thr_phosphatase"/>
</dbReference>
<dbReference type="EMBL" id="JAQPZS010000007">
    <property type="protein sequence ID" value="MEJ6496319.1"/>
    <property type="molecule type" value="Genomic_DNA"/>
</dbReference>
<evidence type="ECO:0000256" key="1">
    <source>
        <dbReference type="ARBA" id="ARBA00022801"/>
    </source>
</evidence>
<comment type="caution">
    <text evidence="2">The sequence shown here is derived from an EMBL/GenBank/DDBJ whole genome shotgun (WGS) entry which is preliminary data.</text>
</comment>
<dbReference type="InterPro" id="IPR013078">
    <property type="entry name" value="His_Pase_superF_clade-1"/>
</dbReference>
<dbReference type="EMBL" id="LJTC01000007">
    <property type="protein sequence ID" value="KPM83302.1"/>
    <property type="molecule type" value="Genomic_DNA"/>
</dbReference>
<dbReference type="SMART" id="SM00855">
    <property type="entry name" value="PGAM"/>
    <property type="match status" value="1"/>
</dbReference>
<dbReference type="PANTHER" id="PTHR20935">
    <property type="entry name" value="PHOSPHOGLYCERATE MUTASE-RELATED"/>
    <property type="match status" value="1"/>
</dbReference>
<sequence>MKTILIMRHGEATPMQADDAARQLTETGHQEASRMGQWLATHHKPDALLVSPYIRAQQTAADATQHISLQFNETCNDITPDGVPQVAADYLETLIAMHPDCNTWLVVAHMPIVSYLVDQLSPGHMPIFNTGAIAVIEYDEHKQRSHYLSIHSPNNVEI</sequence>
<proteinExistence type="predicted"/>
<organism evidence="2 4">
    <name type="scientific">Pseudoalteromonas lipolytica</name>
    <dbReference type="NCBI Taxonomy" id="570156"/>
    <lineage>
        <taxon>Bacteria</taxon>
        <taxon>Pseudomonadati</taxon>
        <taxon>Pseudomonadota</taxon>
        <taxon>Gammaproteobacteria</taxon>
        <taxon>Alteromonadales</taxon>
        <taxon>Pseudoalteromonadaceae</taxon>
        <taxon>Pseudoalteromonas</taxon>
    </lineage>
</organism>
<dbReference type="OrthoDB" id="92610at2"/>
<evidence type="ECO:0000313" key="2">
    <source>
        <dbReference type="EMBL" id="KPM83302.1"/>
    </source>
</evidence>
<reference evidence="3 5" key="2">
    <citation type="submission" date="2023-01" db="EMBL/GenBank/DDBJ databases">
        <title>Trichodesmium-associated heterotrophic epibiont bacteria.</title>
        <authorList>
            <person name="Cleveland C.S."/>
            <person name="Webb E.A."/>
        </authorList>
    </citation>
    <scope>NUCLEOTIDE SEQUENCE [LARGE SCALE GENOMIC DNA]</scope>
    <source>
        <strain evidence="3 5">USCH2</strain>
    </source>
</reference>
<keyword evidence="1" id="KW-0378">Hydrolase</keyword>
<evidence type="ECO:0000313" key="4">
    <source>
        <dbReference type="Proteomes" id="UP000050378"/>
    </source>
</evidence>
<dbReference type="AlphaFoldDB" id="A0A0P7E082"/>
<dbReference type="PATRIC" id="fig|570156.3.peg.3430"/>
<dbReference type="InterPro" id="IPR004449">
    <property type="entry name" value="SixA"/>
</dbReference>
<dbReference type="InterPro" id="IPR029033">
    <property type="entry name" value="His_PPase_superfam"/>
</dbReference>
<evidence type="ECO:0000313" key="3">
    <source>
        <dbReference type="EMBL" id="MEJ6496319.1"/>
    </source>
</evidence>
<dbReference type="Gene3D" id="3.40.50.1240">
    <property type="entry name" value="Phosphoglycerate mutase-like"/>
    <property type="match status" value="1"/>
</dbReference>
<dbReference type="GO" id="GO:0101006">
    <property type="term" value="F:protein histidine phosphatase activity"/>
    <property type="evidence" value="ECO:0007669"/>
    <property type="project" value="InterPro"/>
</dbReference>